<dbReference type="Pfam" id="PF00675">
    <property type="entry name" value="Peptidase_M16"/>
    <property type="match status" value="1"/>
</dbReference>
<keyword evidence="3" id="KW-0479">Metal-binding</keyword>
<dbReference type="PANTHER" id="PTHR43016">
    <property type="entry name" value="PRESEQUENCE PROTEASE"/>
    <property type="match status" value="1"/>
</dbReference>
<dbReference type="InterPro" id="IPR055130">
    <property type="entry name" value="PreP_C"/>
</dbReference>
<dbReference type="InterPro" id="IPR011249">
    <property type="entry name" value="Metalloenz_LuxS/M16"/>
</dbReference>
<evidence type="ECO:0000256" key="3">
    <source>
        <dbReference type="ARBA" id="ARBA00022723"/>
    </source>
</evidence>
<proteinExistence type="predicted"/>
<dbReference type="SUPFAM" id="SSF63411">
    <property type="entry name" value="LuxS/MPP-like metallohydrolase"/>
    <property type="match status" value="4"/>
</dbReference>
<gene>
    <name evidence="8" type="ORF">SAMN02745702_00242</name>
</gene>
<dbReference type="GO" id="GO:0016485">
    <property type="term" value="P:protein processing"/>
    <property type="evidence" value="ECO:0007669"/>
    <property type="project" value="TreeGrafter"/>
</dbReference>
<dbReference type="InterPro" id="IPR007863">
    <property type="entry name" value="Peptidase_M16_C"/>
</dbReference>
<dbReference type="Pfam" id="PF22516">
    <property type="entry name" value="PreP_C"/>
    <property type="match status" value="1"/>
</dbReference>
<evidence type="ECO:0000256" key="4">
    <source>
        <dbReference type="ARBA" id="ARBA00022801"/>
    </source>
</evidence>
<dbReference type="PANTHER" id="PTHR43016:SF13">
    <property type="entry name" value="PRESEQUENCE PROTEASE, MITOCHONDRIAL"/>
    <property type="match status" value="1"/>
</dbReference>
<dbReference type="InterPro" id="IPR011765">
    <property type="entry name" value="Pept_M16_N"/>
</dbReference>
<evidence type="ECO:0000259" key="7">
    <source>
        <dbReference type="SMART" id="SM01264"/>
    </source>
</evidence>
<dbReference type="OrthoDB" id="9762027at2"/>
<dbReference type="SMART" id="SM01264">
    <property type="entry name" value="M16C_associated"/>
    <property type="match status" value="1"/>
</dbReference>
<organism evidence="8 9">
    <name type="scientific">Desulfobaculum bizertense DSM 18034</name>
    <dbReference type="NCBI Taxonomy" id="1121442"/>
    <lineage>
        <taxon>Bacteria</taxon>
        <taxon>Pseudomonadati</taxon>
        <taxon>Thermodesulfobacteriota</taxon>
        <taxon>Desulfovibrionia</taxon>
        <taxon>Desulfovibrionales</taxon>
        <taxon>Desulfovibrionaceae</taxon>
        <taxon>Desulfobaculum</taxon>
    </lineage>
</organism>
<dbReference type="InterPro" id="IPR013578">
    <property type="entry name" value="Peptidase_M16C_assoc"/>
</dbReference>
<evidence type="ECO:0000256" key="1">
    <source>
        <dbReference type="ARBA" id="ARBA00001947"/>
    </source>
</evidence>
<keyword evidence="4" id="KW-0378">Hydrolase</keyword>
<keyword evidence="5" id="KW-0862">Zinc</keyword>
<evidence type="ECO:0000313" key="8">
    <source>
        <dbReference type="EMBL" id="SKA63965.1"/>
    </source>
</evidence>
<accession>A0A1T4VG84</accession>
<dbReference type="RefSeq" id="WP_078683563.1">
    <property type="nucleotide sequence ID" value="NZ_FUYA01000001.1"/>
</dbReference>
<evidence type="ECO:0000313" key="9">
    <source>
        <dbReference type="Proteomes" id="UP000189733"/>
    </source>
</evidence>
<evidence type="ECO:0000256" key="2">
    <source>
        <dbReference type="ARBA" id="ARBA00022670"/>
    </source>
</evidence>
<dbReference type="FunFam" id="3.30.830.10:FF:000034">
    <property type="entry name" value="presequence protease 1, chloroplastic/mitochondrial"/>
    <property type="match status" value="1"/>
</dbReference>
<keyword evidence="6" id="KW-0482">Metalloprotease</keyword>
<dbReference type="FunFam" id="3.30.830.10:FF:000009">
    <property type="entry name" value="Presequence protease, mitochondrial"/>
    <property type="match status" value="1"/>
</dbReference>
<dbReference type="AlphaFoldDB" id="A0A1T4VG84"/>
<protein>
    <submittedName>
        <fullName evidence="8">Pre-sequence protease. Metallo peptidase. MEROPS family M16C</fullName>
    </submittedName>
</protein>
<evidence type="ECO:0000256" key="5">
    <source>
        <dbReference type="ARBA" id="ARBA00022833"/>
    </source>
</evidence>
<reference evidence="8 9" key="1">
    <citation type="submission" date="2017-02" db="EMBL/GenBank/DDBJ databases">
        <authorList>
            <person name="Peterson S.W."/>
        </authorList>
    </citation>
    <scope>NUCLEOTIDE SEQUENCE [LARGE SCALE GENOMIC DNA]</scope>
    <source>
        <strain evidence="8 9">DSM 18034</strain>
    </source>
</reference>
<sequence>MIHGFNCLVEKEIPEIGAKAKLFKHERTGAELMSLSCPDRNKVFGVSFRTPPKDSTGVPHILEHSVLCGSDKYPVKEPFVELLKGSLQTFLNAFTYPDKTCYPVASCNVQDFYNLIDVYIDAVFHPRIDENIFRQEGWHYELESLDAPLTRKGVVFNEMKGVYSSPESILQETLQHALYPDMTYGLDSGGAPKHIPDLTYAAFKNFHETYYHPSNARFWFYGDDDEATRLELVDKALEGYSALDVDSVVGLQPSFDAPRTVVQPYDGGADAKAMFAHQWLLSETADRDCALRMEVLEHILIGLPSSPLRRALMESGLGEDLCASGFGDELRQMSFGVGLKGMKAEDLEKAEEVVNRVLSELVEEGPSQEMIEAAMNSVEFDLREQNTGRFPRGLSLMLMSLTTWLYDGDPFTPLAFEAPLAKLKSELEQGAPVFQALIKEQLLENPHRITVLLKPEQGLAKKQDDEEKAELAKIKDGMSEAELQEIMQTAATLKELQGKADDPEALKSIPMLGLEDLEKSETPLPHDEAELSGVRTMLHDVPAQGIVYLDAGFDLRAVEQDDLPLIPLFGRALFEMGTELEDFASLGMRIARKTGGIEPETFVTQNLKGDATLSYLFLRGKAMSENVGDMLDILRDVLSSTKLDNRQRFRQIVMEEKARLEQRIVPAGHMVVLSRLRARCGVSGYLSEQLGGIDALFAHRQLLKDIDEDWNAVLARLERVRERIVARGNLLLNLSATAEDIAAARPALESFISAVPEKELTACEWTPASYPTAEGLAIPAQVNYAGAILDLKSAGYTFSGAHLAVNRLTRMGYLWERVRVQGGAYGAFSSLDRLSGSLAFASYRDPNLDATLKTFAGTGEFFASADLSQDECVKSIVGAIGEMDAYLLPDAQGYTAMVRALVGETVEERQKNRDELLAAGPADFAAYGKLVASAAQNAEFVALGGKETLEASDASLQVVDIL</sequence>
<dbReference type="Gene3D" id="3.30.830.10">
    <property type="entry name" value="Metalloenzyme, LuxS/M16 peptidase-like"/>
    <property type="match status" value="4"/>
</dbReference>
<dbReference type="EMBL" id="FUYA01000001">
    <property type="protein sequence ID" value="SKA63965.1"/>
    <property type="molecule type" value="Genomic_DNA"/>
</dbReference>
<dbReference type="GO" id="GO:0004222">
    <property type="term" value="F:metalloendopeptidase activity"/>
    <property type="evidence" value="ECO:0007669"/>
    <property type="project" value="TreeGrafter"/>
</dbReference>
<dbReference type="GO" id="GO:0046872">
    <property type="term" value="F:metal ion binding"/>
    <property type="evidence" value="ECO:0007669"/>
    <property type="project" value="UniProtKB-KW"/>
</dbReference>
<keyword evidence="9" id="KW-1185">Reference proteome</keyword>
<dbReference type="Pfam" id="PF08367">
    <property type="entry name" value="M16C_assoc"/>
    <property type="match status" value="1"/>
</dbReference>
<feature type="domain" description="Peptidase M16C associated" evidence="7">
    <location>
        <begin position="453"/>
        <end position="702"/>
    </location>
</feature>
<evidence type="ECO:0000256" key="6">
    <source>
        <dbReference type="ARBA" id="ARBA00023049"/>
    </source>
</evidence>
<comment type="cofactor">
    <cofactor evidence="1">
        <name>Zn(2+)</name>
        <dbReference type="ChEBI" id="CHEBI:29105"/>
    </cofactor>
</comment>
<dbReference type="STRING" id="1121442.SAMN02745702_00242"/>
<keyword evidence="2 8" id="KW-0645">Protease</keyword>
<dbReference type="Proteomes" id="UP000189733">
    <property type="component" value="Unassembled WGS sequence"/>
</dbReference>
<name>A0A1T4VG84_9BACT</name>
<dbReference type="Pfam" id="PF05193">
    <property type="entry name" value="Peptidase_M16_C"/>
    <property type="match status" value="1"/>
</dbReference>